<gene>
    <name evidence="2" type="ORF">CI109_103399</name>
</gene>
<proteinExistence type="predicted"/>
<accession>A0AAJ8LGS1</accession>
<evidence type="ECO:0000313" key="2">
    <source>
        <dbReference type="EMBL" id="WWD18943.1"/>
    </source>
</evidence>
<reference evidence="2" key="2">
    <citation type="submission" date="2024-01" db="EMBL/GenBank/DDBJ databases">
        <title>Comparative genomics of Cryptococcus and Kwoniella reveals pathogenesis evolution and contrasting modes of karyotype evolution via chromosome fusion or intercentromeric recombination.</title>
        <authorList>
            <person name="Coelho M.A."/>
            <person name="David-Palma M."/>
            <person name="Shea T."/>
            <person name="Bowers K."/>
            <person name="McGinley-Smith S."/>
            <person name="Mohammad A.W."/>
            <person name="Gnirke A."/>
            <person name="Yurkov A.M."/>
            <person name="Nowrousian M."/>
            <person name="Sun S."/>
            <person name="Cuomo C.A."/>
            <person name="Heitman J."/>
        </authorList>
    </citation>
    <scope>NUCLEOTIDE SEQUENCE</scope>
    <source>
        <strain evidence="2">CBS 12478</strain>
    </source>
</reference>
<dbReference type="AlphaFoldDB" id="A0AAJ8LGS1"/>
<sequence>MLYQLSLHCISTRRNITQSKATTTPNRSSSNLIIMSTTSVADLSKFYNDPSQIDADPSLSTTLTTQHREHVALVLDLFQGHGTMKKIENGFVEDACYEDPVAYAKNRIEVAGQLLHIPTVTSSTQTHRARIISLNPSVSTTTGTSRPVIADEIHVDFKHDLTFKIGATYHLETTLVVFSTKEGIVRFQDRKSESIPENSLALALRKLNGIIAPKVAGLPKDDEQDAEWSAQNEAKIGLEQ</sequence>
<reference evidence="2" key="1">
    <citation type="submission" date="2017-08" db="EMBL/GenBank/DDBJ databases">
        <authorList>
            <person name="Cuomo C."/>
            <person name="Billmyre B."/>
            <person name="Heitman J."/>
        </authorList>
    </citation>
    <scope>NUCLEOTIDE SEQUENCE</scope>
    <source>
        <strain evidence="2">CBS 12478</strain>
    </source>
</reference>
<dbReference type="Proteomes" id="UP000322225">
    <property type="component" value="Chromosome 6"/>
</dbReference>
<dbReference type="KEGG" id="ksn:43589777"/>
<dbReference type="EMBL" id="CP144056">
    <property type="protein sequence ID" value="WWD18943.1"/>
    <property type="molecule type" value="Genomic_DNA"/>
</dbReference>
<organism evidence="2 3">
    <name type="scientific">Kwoniella shandongensis</name>
    <dbReference type="NCBI Taxonomy" id="1734106"/>
    <lineage>
        <taxon>Eukaryota</taxon>
        <taxon>Fungi</taxon>
        <taxon>Dikarya</taxon>
        <taxon>Basidiomycota</taxon>
        <taxon>Agaricomycotina</taxon>
        <taxon>Tremellomycetes</taxon>
        <taxon>Tremellales</taxon>
        <taxon>Cryptococcaceae</taxon>
        <taxon>Kwoniella</taxon>
    </lineage>
</organism>
<dbReference type="RefSeq" id="XP_031860116.2">
    <property type="nucleotide sequence ID" value="XM_032005627.2"/>
</dbReference>
<evidence type="ECO:0000256" key="1">
    <source>
        <dbReference type="SAM" id="MobiDB-lite"/>
    </source>
</evidence>
<name>A0AAJ8LGS1_9TREE</name>
<feature type="region of interest" description="Disordered" evidence="1">
    <location>
        <begin position="218"/>
        <end position="240"/>
    </location>
</feature>
<protein>
    <submittedName>
        <fullName evidence="2">Uncharacterized protein</fullName>
    </submittedName>
</protein>
<dbReference type="GeneID" id="43589777"/>
<keyword evidence="3" id="KW-1185">Reference proteome</keyword>
<evidence type="ECO:0000313" key="3">
    <source>
        <dbReference type="Proteomes" id="UP000322225"/>
    </source>
</evidence>